<reference evidence="1" key="2">
    <citation type="journal article" date="2015" name="Fish Shellfish Immunol.">
        <title>Early steps in the European eel (Anguilla anguilla)-Vibrio vulnificus interaction in the gills: Role of the RtxA13 toxin.</title>
        <authorList>
            <person name="Callol A."/>
            <person name="Pajuelo D."/>
            <person name="Ebbesson L."/>
            <person name="Teles M."/>
            <person name="MacKenzie S."/>
            <person name="Amaro C."/>
        </authorList>
    </citation>
    <scope>NUCLEOTIDE SEQUENCE</scope>
</reference>
<sequence length="33" mass="3680">MILVMILSDQSVVCSVFTSPFGIASARLEPRRR</sequence>
<reference evidence="1" key="1">
    <citation type="submission" date="2014-11" db="EMBL/GenBank/DDBJ databases">
        <authorList>
            <person name="Amaro Gonzalez C."/>
        </authorList>
    </citation>
    <scope>NUCLEOTIDE SEQUENCE</scope>
</reference>
<name>A0A0E9XU83_ANGAN</name>
<proteinExistence type="predicted"/>
<protein>
    <submittedName>
        <fullName evidence="1">Uncharacterized protein</fullName>
    </submittedName>
</protein>
<organism evidence="1">
    <name type="scientific">Anguilla anguilla</name>
    <name type="common">European freshwater eel</name>
    <name type="synonym">Muraena anguilla</name>
    <dbReference type="NCBI Taxonomy" id="7936"/>
    <lineage>
        <taxon>Eukaryota</taxon>
        <taxon>Metazoa</taxon>
        <taxon>Chordata</taxon>
        <taxon>Craniata</taxon>
        <taxon>Vertebrata</taxon>
        <taxon>Euteleostomi</taxon>
        <taxon>Actinopterygii</taxon>
        <taxon>Neopterygii</taxon>
        <taxon>Teleostei</taxon>
        <taxon>Anguilliformes</taxon>
        <taxon>Anguillidae</taxon>
        <taxon>Anguilla</taxon>
    </lineage>
</organism>
<dbReference type="EMBL" id="GBXM01002596">
    <property type="protein sequence ID" value="JAI05982.1"/>
    <property type="molecule type" value="Transcribed_RNA"/>
</dbReference>
<dbReference type="AlphaFoldDB" id="A0A0E9XU83"/>
<accession>A0A0E9XU83</accession>
<evidence type="ECO:0000313" key="1">
    <source>
        <dbReference type="EMBL" id="JAI05982.1"/>
    </source>
</evidence>